<sequence length="163" mass="17601">MSKSEGNPIVDGFRGKLGKFLVFKKVNGNTIATIAPQGERGQGTEKQQAVRSRFSDAATFVKSHFKNPANKALYQEAAKRKGYVNGRTMAMADFFGSPKITAIDVSAYAGSVGSKIFVEADDELESGAWEYVATVENADRTGDKVVVSVTDRPGNTTTREKVL</sequence>
<keyword evidence="2" id="KW-1185">Reference proteome</keyword>
<name>A0ABS1L0B3_9BACT</name>
<evidence type="ECO:0000313" key="1">
    <source>
        <dbReference type="EMBL" id="MBL0745084.1"/>
    </source>
</evidence>
<protein>
    <recommendedName>
        <fullName evidence="3">Phage tail protein</fullName>
    </recommendedName>
</protein>
<dbReference type="Proteomes" id="UP000613030">
    <property type="component" value="Unassembled WGS sequence"/>
</dbReference>
<dbReference type="RefSeq" id="WP_202015287.1">
    <property type="nucleotide sequence ID" value="NZ_JAERRB010000014.1"/>
</dbReference>
<evidence type="ECO:0000313" key="2">
    <source>
        <dbReference type="Proteomes" id="UP000613030"/>
    </source>
</evidence>
<organism evidence="1 2">
    <name type="scientific">Chryseolinea lacunae</name>
    <dbReference type="NCBI Taxonomy" id="2801331"/>
    <lineage>
        <taxon>Bacteria</taxon>
        <taxon>Pseudomonadati</taxon>
        <taxon>Bacteroidota</taxon>
        <taxon>Cytophagia</taxon>
        <taxon>Cytophagales</taxon>
        <taxon>Fulvivirgaceae</taxon>
        <taxon>Chryseolinea</taxon>
    </lineage>
</organism>
<accession>A0ABS1L0B3</accession>
<evidence type="ECO:0008006" key="3">
    <source>
        <dbReference type="Google" id="ProtNLM"/>
    </source>
</evidence>
<comment type="caution">
    <text evidence="1">The sequence shown here is derived from an EMBL/GenBank/DDBJ whole genome shotgun (WGS) entry which is preliminary data.</text>
</comment>
<gene>
    <name evidence="1" type="ORF">JI741_27895</name>
</gene>
<reference evidence="1 2" key="1">
    <citation type="submission" date="2021-01" db="EMBL/GenBank/DDBJ databases">
        <title>Chryseolinea sp. Jin1 Genome sequencing and assembly.</title>
        <authorList>
            <person name="Kim I."/>
        </authorList>
    </citation>
    <scope>NUCLEOTIDE SEQUENCE [LARGE SCALE GENOMIC DNA]</scope>
    <source>
        <strain evidence="1 2">Jin1</strain>
    </source>
</reference>
<dbReference type="EMBL" id="JAERRB010000014">
    <property type="protein sequence ID" value="MBL0745084.1"/>
    <property type="molecule type" value="Genomic_DNA"/>
</dbReference>
<proteinExistence type="predicted"/>